<comment type="similarity">
    <text evidence="1">Belongs to the multicopper oxidase family.</text>
</comment>
<evidence type="ECO:0000259" key="7">
    <source>
        <dbReference type="Pfam" id="PF07731"/>
    </source>
</evidence>
<dbReference type="InterPro" id="IPR011707">
    <property type="entry name" value="Cu-oxidase-like_N"/>
</dbReference>
<dbReference type="EMBL" id="GL385396">
    <property type="protein sequence ID" value="EJT78312.1"/>
    <property type="molecule type" value="Genomic_DNA"/>
</dbReference>
<keyword evidence="3" id="KW-0560">Oxidoreductase</keyword>
<reference evidence="11" key="1">
    <citation type="submission" date="2010-07" db="EMBL/GenBank/DDBJ databases">
        <title>The genome sequence of Gaeumannomyces graminis var. tritici strain R3-111a-1.</title>
        <authorList>
            <consortium name="The Broad Institute Genome Sequencing Platform"/>
            <person name="Ma L.-J."/>
            <person name="Dead R."/>
            <person name="Young S."/>
            <person name="Zeng Q."/>
            <person name="Koehrsen M."/>
            <person name="Alvarado L."/>
            <person name="Berlin A."/>
            <person name="Chapman S.B."/>
            <person name="Chen Z."/>
            <person name="Freedman E."/>
            <person name="Gellesch M."/>
            <person name="Goldberg J."/>
            <person name="Griggs A."/>
            <person name="Gujja S."/>
            <person name="Heilman E.R."/>
            <person name="Heiman D."/>
            <person name="Hepburn T."/>
            <person name="Howarth C."/>
            <person name="Jen D."/>
            <person name="Larson L."/>
            <person name="Mehta T."/>
            <person name="Neiman D."/>
            <person name="Pearson M."/>
            <person name="Roberts A."/>
            <person name="Saif S."/>
            <person name="Shea T."/>
            <person name="Shenoy N."/>
            <person name="Sisk P."/>
            <person name="Stolte C."/>
            <person name="Sykes S."/>
            <person name="Walk T."/>
            <person name="White J."/>
            <person name="Yandava C."/>
            <person name="Haas B."/>
            <person name="Nusbaum C."/>
            <person name="Birren B."/>
        </authorList>
    </citation>
    <scope>NUCLEOTIDE SEQUENCE [LARGE SCALE GENOMIC DNA]</scope>
    <source>
        <strain evidence="11">R3-111a-1</strain>
    </source>
</reference>
<dbReference type="InterPro" id="IPR008972">
    <property type="entry name" value="Cupredoxin"/>
</dbReference>
<feature type="domain" description="Plastocyanin-like" evidence="8">
    <location>
        <begin position="73"/>
        <end position="184"/>
    </location>
</feature>
<feature type="compositionally biased region" description="Low complexity" evidence="5">
    <location>
        <begin position="560"/>
        <end position="576"/>
    </location>
</feature>
<reference evidence="9" key="2">
    <citation type="submission" date="2010-07" db="EMBL/GenBank/DDBJ databases">
        <authorList>
            <consortium name="The Broad Institute Genome Sequencing Platform"/>
            <consortium name="Broad Institute Genome Sequencing Center for Infectious Disease"/>
            <person name="Ma L.-J."/>
            <person name="Dead R."/>
            <person name="Young S."/>
            <person name="Zeng Q."/>
            <person name="Koehrsen M."/>
            <person name="Alvarado L."/>
            <person name="Berlin A."/>
            <person name="Chapman S.B."/>
            <person name="Chen Z."/>
            <person name="Freedman E."/>
            <person name="Gellesch M."/>
            <person name="Goldberg J."/>
            <person name="Griggs A."/>
            <person name="Gujja S."/>
            <person name="Heilman E.R."/>
            <person name="Heiman D."/>
            <person name="Hepburn T."/>
            <person name="Howarth C."/>
            <person name="Jen D."/>
            <person name="Larson L."/>
            <person name="Mehta T."/>
            <person name="Neiman D."/>
            <person name="Pearson M."/>
            <person name="Roberts A."/>
            <person name="Saif S."/>
            <person name="Shea T."/>
            <person name="Shenoy N."/>
            <person name="Sisk P."/>
            <person name="Stolte C."/>
            <person name="Sykes S."/>
            <person name="Walk T."/>
            <person name="White J."/>
            <person name="Yandava C."/>
            <person name="Haas B."/>
            <person name="Nusbaum C."/>
            <person name="Birren B."/>
        </authorList>
    </citation>
    <scope>NUCLEOTIDE SEQUENCE</scope>
    <source>
        <strain evidence="9">R3-111a-1</strain>
    </source>
</reference>
<gene>
    <name evidence="10" type="primary">20343871</name>
    <name evidence="9" type="ORF">GGTG_03413</name>
</gene>
<dbReference type="Pfam" id="PF07731">
    <property type="entry name" value="Cu-oxidase_2"/>
    <property type="match status" value="1"/>
</dbReference>
<dbReference type="InterPro" id="IPR011706">
    <property type="entry name" value="Cu-oxidase_C"/>
</dbReference>
<evidence type="ECO:0008006" key="12">
    <source>
        <dbReference type="Google" id="ProtNLM"/>
    </source>
</evidence>
<dbReference type="GO" id="GO:0016491">
    <property type="term" value="F:oxidoreductase activity"/>
    <property type="evidence" value="ECO:0007669"/>
    <property type="project" value="UniProtKB-KW"/>
</dbReference>
<dbReference type="GO" id="GO:0005507">
    <property type="term" value="F:copper ion binding"/>
    <property type="evidence" value="ECO:0007669"/>
    <property type="project" value="InterPro"/>
</dbReference>
<dbReference type="VEuPathDB" id="FungiDB:GGTG_03413"/>
<keyword evidence="4" id="KW-0186">Copper</keyword>
<feature type="domain" description="Plastocyanin-like" evidence="7">
    <location>
        <begin position="370"/>
        <end position="494"/>
    </location>
</feature>
<dbReference type="CDD" id="cd13889">
    <property type="entry name" value="CuRO_3_BOD"/>
    <property type="match status" value="1"/>
</dbReference>
<dbReference type="Pfam" id="PF07732">
    <property type="entry name" value="Cu-oxidase_3"/>
    <property type="match status" value="1"/>
</dbReference>
<dbReference type="PANTHER" id="PTHR48267">
    <property type="entry name" value="CUPREDOXIN SUPERFAMILY PROTEIN"/>
    <property type="match status" value="1"/>
</dbReference>
<dbReference type="eggNOG" id="ENOG502QR4X">
    <property type="taxonomic scope" value="Eukaryota"/>
</dbReference>
<keyword evidence="2" id="KW-0479">Metal-binding</keyword>
<dbReference type="PANTHER" id="PTHR48267:SF1">
    <property type="entry name" value="BILIRUBIN OXIDASE"/>
    <property type="match status" value="1"/>
</dbReference>
<reference evidence="10" key="4">
    <citation type="journal article" date="2015" name="G3 (Bethesda)">
        <title>Genome sequences of three phytopathogenic species of the Magnaporthaceae family of fungi.</title>
        <authorList>
            <person name="Okagaki L.H."/>
            <person name="Nunes C.C."/>
            <person name="Sailsbery J."/>
            <person name="Clay B."/>
            <person name="Brown D."/>
            <person name="John T."/>
            <person name="Oh Y."/>
            <person name="Young N."/>
            <person name="Fitzgerald M."/>
            <person name="Haas B.J."/>
            <person name="Zeng Q."/>
            <person name="Young S."/>
            <person name="Adiconis X."/>
            <person name="Fan L."/>
            <person name="Levin J.Z."/>
            <person name="Mitchell T.K."/>
            <person name="Okubara P.A."/>
            <person name="Farman M.L."/>
            <person name="Kohn L.M."/>
            <person name="Birren B."/>
            <person name="Ma L.-J."/>
            <person name="Dean R.A."/>
        </authorList>
    </citation>
    <scope>NUCLEOTIDE SEQUENCE</scope>
    <source>
        <strain evidence="10">R3-111a-1</strain>
    </source>
</reference>
<dbReference type="InterPro" id="IPR045087">
    <property type="entry name" value="Cu-oxidase_fam"/>
</dbReference>
<dbReference type="InterPro" id="IPR002355">
    <property type="entry name" value="Cu_oxidase_Cu_BS"/>
</dbReference>
<evidence type="ECO:0000256" key="5">
    <source>
        <dbReference type="SAM" id="MobiDB-lite"/>
    </source>
</evidence>
<dbReference type="PROSITE" id="PS00080">
    <property type="entry name" value="MULTICOPPER_OXIDASE2"/>
    <property type="match status" value="1"/>
</dbReference>
<sequence>MAPSTPSLLAAALLAFSPQVLAKDWEGAPYKWLFQYPLPIPPVKKPKYDTPFKHPVTGRDINYFEVEEKLFSKNVYPDRGNATFRGYDGVTPGPTFLVEKGTENIVRFTNHIDMATSVHLHGSSTRSPWDGWAEDLTSPGETKDYYYPDSQSGRMQWYHDHALDHTAENAYFGLAGAYIIHDPAEDSLNLPSGYGQFDIPLILTSKQYNDDGTLYSPANERTSLYGDVINVNGQPWPFFNVQPRKYRFRFLNAGISRSFFLYWADVADKAGTKIKFDVIASDTGLLSGPQKSDSLYLSIAERYEVVFDFSGFKGKTLMLRNTRGFAADTDYLHTDKVMTFVVGKDSVPDPSEIKSSFRTIPYPDPKATVDRHFRFERQGGEWTINGATWADANNRVMSKPPRGTVEVWELENSSSGWTHPIHVHLVDFQVVKRTGGKRDVQSYEAQGLKDVVWLGPGETVTIRARYSPWDGLYMFHCHNLIHEDHAMMAAFNVTALEGLGYNETSFADPMEKRWRAVPETPELFSLDAITKRVAFMAGEQPYNNEDEAEKRVKAYWATKTAAAASPATPTPTSKSGSGKGDDNSGKSGPGKSGSGKREAPRVAPARRSPRRAGRA</sequence>
<evidence type="ECO:0000313" key="10">
    <source>
        <dbReference type="EnsemblFungi" id="EJT78312"/>
    </source>
</evidence>
<dbReference type="STRING" id="644352.J3NQ56"/>
<dbReference type="EnsemblFungi" id="EJT78312">
    <property type="protein sequence ID" value="EJT78312"/>
    <property type="gene ID" value="GGTG_03413"/>
</dbReference>
<dbReference type="RefSeq" id="XP_009219457.1">
    <property type="nucleotide sequence ID" value="XM_009221193.1"/>
</dbReference>
<keyword evidence="11" id="KW-1185">Reference proteome</keyword>
<dbReference type="AlphaFoldDB" id="J3NQ56"/>
<feature type="region of interest" description="Disordered" evidence="5">
    <location>
        <begin position="560"/>
        <end position="615"/>
    </location>
</feature>
<evidence type="ECO:0000256" key="2">
    <source>
        <dbReference type="ARBA" id="ARBA00022723"/>
    </source>
</evidence>
<dbReference type="Proteomes" id="UP000006039">
    <property type="component" value="Unassembled WGS sequence"/>
</dbReference>
<evidence type="ECO:0000256" key="6">
    <source>
        <dbReference type="SAM" id="SignalP"/>
    </source>
</evidence>
<dbReference type="Gene3D" id="2.60.40.420">
    <property type="entry name" value="Cupredoxins - blue copper proteins"/>
    <property type="match status" value="3"/>
</dbReference>
<evidence type="ECO:0000256" key="3">
    <source>
        <dbReference type="ARBA" id="ARBA00023002"/>
    </source>
</evidence>
<name>J3NQ56_GAET3</name>
<reference evidence="9" key="3">
    <citation type="submission" date="2010-09" db="EMBL/GenBank/DDBJ databases">
        <title>Annotation of Gaeumannomyces graminis var. tritici R3-111a-1.</title>
        <authorList>
            <consortium name="The Broad Institute Genome Sequencing Platform"/>
            <person name="Ma L.-J."/>
            <person name="Dead R."/>
            <person name="Young S.K."/>
            <person name="Zeng Q."/>
            <person name="Gargeya S."/>
            <person name="Fitzgerald M."/>
            <person name="Haas B."/>
            <person name="Abouelleil A."/>
            <person name="Alvarado L."/>
            <person name="Arachchi H.M."/>
            <person name="Berlin A."/>
            <person name="Brown A."/>
            <person name="Chapman S.B."/>
            <person name="Chen Z."/>
            <person name="Dunbar C."/>
            <person name="Freedman E."/>
            <person name="Gearin G."/>
            <person name="Gellesch M."/>
            <person name="Goldberg J."/>
            <person name="Griggs A."/>
            <person name="Gujja S."/>
            <person name="Heiman D."/>
            <person name="Howarth C."/>
            <person name="Larson L."/>
            <person name="Lui A."/>
            <person name="MacDonald P.J.P."/>
            <person name="Mehta T."/>
            <person name="Montmayeur A."/>
            <person name="Murphy C."/>
            <person name="Neiman D."/>
            <person name="Pearson M."/>
            <person name="Priest M."/>
            <person name="Roberts A."/>
            <person name="Saif S."/>
            <person name="Shea T."/>
            <person name="Shenoy N."/>
            <person name="Sisk P."/>
            <person name="Stolte C."/>
            <person name="Sykes S."/>
            <person name="Yandava C."/>
            <person name="Wortman J."/>
            <person name="Nusbaum C."/>
            <person name="Birren B."/>
        </authorList>
    </citation>
    <scope>NUCLEOTIDE SEQUENCE</scope>
    <source>
        <strain evidence="9">R3-111a-1</strain>
    </source>
</reference>
<dbReference type="SUPFAM" id="SSF49503">
    <property type="entry name" value="Cupredoxins"/>
    <property type="match status" value="3"/>
</dbReference>
<dbReference type="HOGENOM" id="CLU_009100_2_2_1"/>
<evidence type="ECO:0000256" key="1">
    <source>
        <dbReference type="ARBA" id="ARBA00010609"/>
    </source>
</evidence>
<evidence type="ECO:0000313" key="9">
    <source>
        <dbReference type="EMBL" id="EJT78312.1"/>
    </source>
</evidence>
<evidence type="ECO:0000313" key="11">
    <source>
        <dbReference type="Proteomes" id="UP000006039"/>
    </source>
</evidence>
<organism evidence="9">
    <name type="scientific">Gaeumannomyces tritici (strain R3-111a-1)</name>
    <name type="common">Wheat and barley take-all root rot fungus</name>
    <name type="synonym">Gaeumannomyces graminis var. tritici</name>
    <dbReference type="NCBI Taxonomy" id="644352"/>
    <lineage>
        <taxon>Eukaryota</taxon>
        <taxon>Fungi</taxon>
        <taxon>Dikarya</taxon>
        <taxon>Ascomycota</taxon>
        <taxon>Pezizomycotina</taxon>
        <taxon>Sordariomycetes</taxon>
        <taxon>Sordariomycetidae</taxon>
        <taxon>Magnaporthales</taxon>
        <taxon>Magnaporthaceae</taxon>
        <taxon>Gaeumannomyces</taxon>
    </lineage>
</organism>
<dbReference type="OrthoDB" id="262547at2759"/>
<feature type="signal peptide" evidence="6">
    <location>
        <begin position="1"/>
        <end position="22"/>
    </location>
</feature>
<proteinExistence type="inferred from homology"/>
<feature type="chain" id="PRO_5015094306" description="Bilirubin oxidase" evidence="6">
    <location>
        <begin position="23"/>
        <end position="615"/>
    </location>
</feature>
<dbReference type="GeneID" id="20343871"/>
<protein>
    <recommendedName>
        <fullName evidence="12">Bilirubin oxidase</fullName>
    </recommendedName>
</protein>
<accession>J3NQ56</accession>
<evidence type="ECO:0000259" key="8">
    <source>
        <dbReference type="Pfam" id="PF07732"/>
    </source>
</evidence>
<keyword evidence="6" id="KW-0732">Signal</keyword>
<evidence type="ECO:0000256" key="4">
    <source>
        <dbReference type="ARBA" id="ARBA00023008"/>
    </source>
</evidence>
<reference evidence="10" key="5">
    <citation type="submission" date="2018-04" db="UniProtKB">
        <authorList>
            <consortium name="EnsemblFungi"/>
        </authorList>
    </citation>
    <scope>IDENTIFICATION</scope>
    <source>
        <strain evidence="10">R3-111a-1</strain>
    </source>
</reference>